<feature type="binding site" evidence="13">
    <location>
        <position position="75"/>
    </location>
    <ligand>
        <name>FMN</name>
        <dbReference type="ChEBI" id="CHEBI:58210"/>
    </ligand>
</feature>
<name>K2FY65_9BACT</name>
<evidence type="ECO:0000256" key="12">
    <source>
        <dbReference type="PIRSR" id="PIRSR006621-1"/>
    </source>
</evidence>
<evidence type="ECO:0000313" key="15">
    <source>
        <dbReference type="EMBL" id="EKE26842.1"/>
    </source>
</evidence>
<evidence type="ECO:0000259" key="14">
    <source>
        <dbReference type="Pfam" id="PF01207"/>
    </source>
</evidence>
<dbReference type="GO" id="GO:0017150">
    <property type="term" value="F:tRNA dihydrouridine synthase activity"/>
    <property type="evidence" value="ECO:0007669"/>
    <property type="project" value="InterPro"/>
</dbReference>
<keyword evidence="7" id="KW-0694">RNA-binding</keyword>
<evidence type="ECO:0000256" key="5">
    <source>
        <dbReference type="ARBA" id="ARBA00022694"/>
    </source>
</evidence>
<dbReference type="InterPro" id="IPR001269">
    <property type="entry name" value="DUS_fam"/>
</dbReference>
<dbReference type="SUPFAM" id="SSF51395">
    <property type="entry name" value="FMN-linked oxidoreductases"/>
    <property type="match status" value="1"/>
</dbReference>
<comment type="function">
    <text evidence="1 11">Catalyzes the synthesis of 5,6-dihydrouridine (D), a modified base found in the D-loop of most tRNAs, via the reduction of the C5-C6 double bond in target uridines.</text>
</comment>
<evidence type="ECO:0000256" key="11">
    <source>
        <dbReference type="PIRNR" id="PIRNR006621"/>
    </source>
</evidence>
<proteinExistence type="inferred from homology"/>
<evidence type="ECO:0000256" key="3">
    <source>
        <dbReference type="ARBA" id="ARBA00022630"/>
    </source>
</evidence>
<dbReference type="Pfam" id="PF01207">
    <property type="entry name" value="Dus"/>
    <property type="match status" value="1"/>
</dbReference>
<evidence type="ECO:0000256" key="7">
    <source>
        <dbReference type="ARBA" id="ARBA00022884"/>
    </source>
</evidence>
<dbReference type="Gene3D" id="3.20.20.70">
    <property type="entry name" value="Aldolase class I"/>
    <property type="match status" value="1"/>
</dbReference>
<feature type="active site" description="Proton donor" evidence="12">
    <location>
        <position position="105"/>
    </location>
</feature>
<dbReference type="PANTHER" id="PTHR11082">
    <property type="entry name" value="TRNA-DIHYDROURIDINE SYNTHASE"/>
    <property type="match status" value="1"/>
</dbReference>
<comment type="catalytic activity">
    <reaction evidence="10">
        <text>a 5,6-dihydrouridine in tRNA + NAD(+) = a uridine in tRNA + NADH + H(+)</text>
        <dbReference type="Rhea" id="RHEA:54452"/>
        <dbReference type="Rhea" id="RHEA-COMP:13339"/>
        <dbReference type="Rhea" id="RHEA-COMP:13887"/>
        <dbReference type="ChEBI" id="CHEBI:15378"/>
        <dbReference type="ChEBI" id="CHEBI:57540"/>
        <dbReference type="ChEBI" id="CHEBI:57945"/>
        <dbReference type="ChEBI" id="CHEBI:65315"/>
        <dbReference type="ChEBI" id="CHEBI:74443"/>
    </reaction>
</comment>
<feature type="binding site" evidence="13">
    <location>
        <position position="173"/>
    </location>
    <ligand>
        <name>FMN</name>
        <dbReference type="ChEBI" id="CHEBI:58210"/>
    </ligand>
</feature>
<keyword evidence="8 11" id="KW-0560">Oxidoreductase</keyword>
<evidence type="ECO:0000256" key="2">
    <source>
        <dbReference type="ARBA" id="ARBA00022555"/>
    </source>
</evidence>
<keyword evidence="4 11" id="KW-0288">FMN</keyword>
<dbReference type="Gene3D" id="1.10.1200.80">
    <property type="entry name" value="Putative flavin oxidoreducatase, domain 2"/>
    <property type="match status" value="1"/>
</dbReference>
<comment type="caution">
    <text evidence="15">The sequence shown here is derived from an EMBL/GenBank/DDBJ whole genome shotgun (WGS) entry which is preliminary data.</text>
</comment>
<dbReference type="PIRSF" id="PIRSF006621">
    <property type="entry name" value="Dus"/>
    <property type="match status" value="1"/>
</dbReference>
<dbReference type="InterPro" id="IPR024036">
    <property type="entry name" value="tRNA-dHydroUridine_Synthase_C"/>
</dbReference>
<protein>
    <recommendedName>
        <fullName evidence="11">tRNA-dihydrouridine synthase</fullName>
        <ecNumber evidence="11">1.3.1.-</ecNumber>
    </recommendedName>
</protein>
<dbReference type="InterPro" id="IPR035587">
    <property type="entry name" value="DUS-like_FMN-bd"/>
</dbReference>
<evidence type="ECO:0000256" key="13">
    <source>
        <dbReference type="PIRSR" id="PIRSR006621-2"/>
    </source>
</evidence>
<sequence>MDKNFWNELALKWHIAALAPMDGFTDSAYRQVVKWINSDVVCFSEFYSADWIVHSKFLANSVLPHNEIEKPLIIQIFWKDPEMFKKAAILIESYWIAGIDINMWCPAKKVVRSWHGSSLMINIDTAFKIVEEMAKSVKIPISVKTRLWWENWDNLIDFAKWLENAWANLITVHGRTYKQAYTWKADWTWIYELKNHLKIPVIWNWDVENHDDWMTKLNWLNWFMIWRKSFWNPWCFLPWDYKPTLIEILNTMEKHSKILIELKGRKGSLETRKHLVQYLHSFPWVKNYRKKLVMVEDFNQVQSILQEIKIEFSSFLDKKINEIIF</sequence>
<evidence type="ECO:0000256" key="10">
    <source>
        <dbReference type="ARBA" id="ARBA00048802"/>
    </source>
</evidence>
<keyword evidence="2" id="KW-0820">tRNA-binding</keyword>
<keyword evidence="13" id="KW-0547">Nucleotide-binding</keyword>
<feature type="binding site" evidence="13">
    <location>
        <position position="144"/>
    </location>
    <ligand>
        <name>FMN</name>
        <dbReference type="ChEBI" id="CHEBI:58210"/>
    </ligand>
</feature>
<organism evidence="15">
    <name type="scientific">uncultured bacterium</name>
    <name type="common">gcode 4</name>
    <dbReference type="NCBI Taxonomy" id="1234023"/>
    <lineage>
        <taxon>Bacteria</taxon>
        <taxon>environmental samples</taxon>
    </lineage>
</organism>
<comment type="catalytic activity">
    <reaction evidence="9">
        <text>a 5,6-dihydrouridine in tRNA + NADP(+) = a uridine in tRNA + NADPH + H(+)</text>
        <dbReference type="Rhea" id="RHEA:23624"/>
        <dbReference type="Rhea" id="RHEA-COMP:13339"/>
        <dbReference type="Rhea" id="RHEA-COMP:13887"/>
        <dbReference type="ChEBI" id="CHEBI:15378"/>
        <dbReference type="ChEBI" id="CHEBI:57783"/>
        <dbReference type="ChEBI" id="CHEBI:58349"/>
        <dbReference type="ChEBI" id="CHEBI:65315"/>
        <dbReference type="ChEBI" id="CHEBI:74443"/>
    </reaction>
</comment>
<dbReference type="AlphaFoldDB" id="K2FY65"/>
<dbReference type="PANTHER" id="PTHR11082:SF25">
    <property type="entry name" value="DUS-LIKE FMN-BINDING DOMAIN-CONTAINING PROTEIN"/>
    <property type="match status" value="1"/>
</dbReference>
<dbReference type="InterPro" id="IPR013785">
    <property type="entry name" value="Aldolase_TIM"/>
</dbReference>
<evidence type="ECO:0000256" key="9">
    <source>
        <dbReference type="ARBA" id="ARBA00048205"/>
    </source>
</evidence>
<dbReference type="EC" id="1.3.1.-" evidence="11"/>
<dbReference type="GO" id="GO:0050660">
    <property type="term" value="F:flavin adenine dinucleotide binding"/>
    <property type="evidence" value="ECO:0007669"/>
    <property type="project" value="InterPro"/>
</dbReference>
<keyword evidence="6" id="KW-0521">NADP</keyword>
<comment type="cofactor">
    <cofactor evidence="11 13">
        <name>FMN</name>
        <dbReference type="ChEBI" id="CHEBI:58210"/>
    </cofactor>
</comment>
<feature type="domain" description="DUS-like FMN-binding" evidence="14">
    <location>
        <begin position="18"/>
        <end position="306"/>
    </location>
</feature>
<evidence type="ECO:0000256" key="6">
    <source>
        <dbReference type="ARBA" id="ARBA00022857"/>
    </source>
</evidence>
<evidence type="ECO:0000256" key="4">
    <source>
        <dbReference type="ARBA" id="ARBA00022643"/>
    </source>
</evidence>
<keyword evidence="5 11" id="KW-0819">tRNA processing</keyword>
<comment type="similarity">
    <text evidence="11">Belongs to the dus family.</text>
</comment>
<reference evidence="15" key="1">
    <citation type="journal article" date="2012" name="Science">
        <title>Fermentation, hydrogen, and sulfur metabolism in multiple uncultivated bacterial phyla.</title>
        <authorList>
            <person name="Wrighton K.C."/>
            <person name="Thomas B.C."/>
            <person name="Sharon I."/>
            <person name="Miller C.S."/>
            <person name="Castelle C.J."/>
            <person name="VerBerkmoes N.C."/>
            <person name="Wilkins M.J."/>
            <person name="Hettich R.L."/>
            <person name="Lipton M.S."/>
            <person name="Williams K.H."/>
            <person name="Long P.E."/>
            <person name="Banfield J.F."/>
        </authorList>
    </citation>
    <scope>NUCLEOTIDE SEQUENCE [LARGE SCALE GENOMIC DNA]</scope>
</reference>
<dbReference type="CDD" id="cd02801">
    <property type="entry name" value="DUS_like_FMN"/>
    <property type="match status" value="1"/>
</dbReference>
<gene>
    <name evidence="15" type="ORF">ACD_4C00136G0002</name>
</gene>
<evidence type="ECO:0000256" key="8">
    <source>
        <dbReference type="ARBA" id="ARBA00023002"/>
    </source>
</evidence>
<dbReference type="EMBL" id="AMFJ01000652">
    <property type="protein sequence ID" value="EKE26842.1"/>
    <property type="molecule type" value="Genomic_DNA"/>
</dbReference>
<keyword evidence="3 11" id="KW-0285">Flavoprotein</keyword>
<evidence type="ECO:0000256" key="1">
    <source>
        <dbReference type="ARBA" id="ARBA00002790"/>
    </source>
</evidence>
<dbReference type="GO" id="GO:0000049">
    <property type="term" value="F:tRNA binding"/>
    <property type="evidence" value="ECO:0007669"/>
    <property type="project" value="UniProtKB-KW"/>
</dbReference>
<accession>K2FY65</accession>